<reference evidence="2 3" key="1">
    <citation type="journal article" date="2021" name="Nat. Commun.">
        <title>Genetic determinants of endophytism in the Arabidopsis root mycobiome.</title>
        <authorList>
            <person name="Mesny F."/>
            <person name="Miyauchi S."/>
            <person name="Thiergart T."/>
            <person name="Pickel B."/>
            <person name="Atanasova L."/>
            <person name="Karlsson M."/>
            <person name="Huettel B."/>
            <person name="Barry K.W."/>
            <person name="Haridas S."/>
            <person name="Chen C."/>
            <person name="Bauer D."/>
            <person name="Andreopoulos W."/>
            <person name="Pangilinan J."/>
            <person name="LaButti K."/>
            <person name="Riley R."/>
            <person name="Lipzen A."/>
            <person name="Clum A."/>
            <person name="Drula E."/>
            <person name="Henrissat B."/>
            <person name="Kohler A."/>
            <person name="Grigoriev I.V."/>
            <person name="Martin F.M."/>
            <person name="Hacquard S."/>
        </authorList>
    </citation>
    <scope>NUCLEOTIDE SEQUENCE [LARGE SCALE GENOMIC DNA]</scope>
    <source>
        <strain evidence="2 3">MPI-CAGE-CH-0241</strain>
    </source>
</reference>
<comment type="caution">
    <text evidence="2">The sequence shown here is derived from an EMBL/GenBank/DDBJ whole genome shotgun (WGS) entry which is preliminary data.</text>
</comment>
<feature type="compositionally biased region" description="Basic and acidic residues" evidence="1">
    <location>
        <begin position="115"/>
        <end position="128"/>
    </location>
</feature>
<gene>
    <name evidence="2" type="ORF">B0T10DRAFT_225208</name>
</gene>
<organism evidence="2 3">
    <name type="scientific">Thelonectria olida</name>
    <dbReference type="NCBI Taxonomy" id="1576542"/>
    <lineage>
        <taxon>Eukaryota</taxon>
        <taxon>Fungi</taxon>
        <taxon>Dikarya</taxon>
        <taxon>Ascomycota</taxon>
        <taxon>Pezizomycotina</taxon>
        <taxon>Sordariomycetes</taxon>
        <taxon>Hypocreomycetidae</taxon>
        <taxon>Hypocreales</taxon>
        <taxon>Nectriaceae</taxon>
        <taxon>Thelonectria</taxon>
    </lineage>
</organism>
<dbReference type="OrthoDB" id="3648773at2759"/>
<dbReference type="Proteomes" id="UP000777438">
    <property type="component" value="Unassembled WGS sequence"/>
</dbReference>
<evidence type="ECO:0000313" key="2">
    <source>
        <dbReference type="EMBL" id="KAH6895769.1"/>
    </source>
</evidence>
<name>A0A9P8WES3_9HYPO</name>
<accession>A0A9P8WES3</accession>
<feature type="region of interest" description="Disordered" evidence="1">
    <location>
        <begin position="254"/>
        <end position="279"/>
    </location>
</feature>
<feature type="region of interest" description="Disordered" evidence="1">
    <location>
        <begin position="306"/>
        <end position="326"/>
    </location>
</feature>
<feature type="region of interest" description="Disordered" evidence="1">
    <location>
        <begin position="16"/>
        <end position="44"/>
    </location>
</feature>
<feature type="compositionally biased region" description="Polar residues" evidence="1">
    <location>
        <begin position="32"/>
        <end position="44"/>
    </location>
</feature>
<feature type="region of interest" description="Disordered" evidence="1">
    <location>
        <begin position="90"/>
        <end position="135"/>
    </location>
</feature>
<dbReference type="AlphaFoldDB" id="A0A9P8WES3"/>
<evidence type="ECO:0000256" key="1">
    <source>
        <dbReference type="SAM" id="MobiDB-lite"/>
    </source>
</evidence>
<sequence>MIPHKSNGSNRFWKWRSRSAKSVSESGARDISYTSPTSSLSPHNFLSRVMEQPQIPPSPYVSESAHVFSLQHPSSVTLSDYRAQSSSSTWASRTHSLASNSNRACHHEKHTQSNSDERSPFGKSDGKPKRGFISRFRRRSQKEPCICPPIPEHDRFHFDGLGNHNGLRHVARTGTWLKDELGKTKLKRKLFGLAPWHRKGSGDSLTSVASSVREVLRGTTPPSSPTNDLSPVLSTQYPDPQFPGGEAVRIKTPPLVEDPADGRPRSIRTPMEPPNLDGSEQFSTIFLSSRFIGHRRSAAMHQCEWWEQRSQKSSRSDASPRGRGTRKFDFQIPEHLPSSPMCPTNEKHPTRGTGVCVYHGRRRAVSRLRDVTIVGGNAR</sequence>
<evidence type="ECO:0000313" key="3">
    <source>
        <dbReference type="Proteomes" id="UP000777438"/>
    </source>
</evidence>
<dbReference type="EMBL" id="JAGPYM010000004">
    <property type="protein sequence ID" value="KAH6895769.1"/>
    <property type="molecule type" value="Genomic_DNA"/>
</dbReference>
<proteinExistence type="predicted"/>
<protein>
    <submittedName>
        <fullName evidence="2">Uncharacterized protein</fullName>
    </submittedName>
</protein>
<feature type="compositionally biased region" description="Basic and acidic residues" evidence="1">
    <location>
        <begin position="306"/>
        <end position="320"/>
    </location>
</feature>
<keyword evidence="3" id="KW-1185">Reference proteome</keyword>